<dbReference type="RefSeq" id="WP_129132022.1">
    <property type="nucleotide sequence ID" value="NZ_SDHW01000005.1"/>
</dbReference>
<dbReference type="AlphaFoldDB" id="A0A4Q1CG24"/>
<proteinExistence type="predicted"/>
<organism evidence="1 2">
    <name type="scientific">Lacibacter luteus</name>
    <dbReference type="NCBI Taxonomy" id="2508719"/>
    <lineage>
        <taxon>Bacteria</taxon>
        <taxon>Pseudomonadati</taxon>
        <taxon>Bacteroidota</taxon>
        <taxon>Chitinophagia</taxon>
        <taxon>Chitinophagales</taxon>
        <taxon>Chitinophagaceae</taxon>
        <taxon>Lacibacter</taxon>
    </lineage>
</organism>
<keyword evidence="2" id="KW-1185">Reference proteome</keyword>
<dbReference type="EMBL" id="SDHW01000005">
    <property type="protein sequence ID" value="RXK58966.1"/>
    <property type="molecule type" value="Genomic_DNA"/>
</dbReference>
<evidence type="ECO:0000313" key="1">
    <source>
        <dbReference type="EMBL" id="RXK58966.1"/>
    </source>
</evidence>
<sequence length="88" mass="10353">MKDLPIVGNYYFNIQCENFHDPDTGRIRVRPLPGQGIPSNLVIECSKDERERYPIGTKFMTESVKVCRKPDGRMYLRAKDQMIYKIDR</sequence>
<protein>
    <submittedName>
        <fullName evidence="1">Uncharacterized protein</fullName>
    </submittedName>
</protein>
<reference evidence="1 2" key="1">
    <citation type="submission" date="2019-01" db="EMBL/GenBank/DDBJ databases">
        <title>Lacibacter sp. strain TTM-7.</title>
        <authorList>
            <person name="Chen W.-M."/>
        </authorList>
    </citation>
    <scope>NUCLEOTIDE SEQUENCE [LARGE SCALE GENOMIC DNA]</scope>
    <source>
        <strain evidence="1 2">TTM-7</strain>
    </source>
</reference>
<name>A0A4Q1CG24_9BACT</name>
<evidence type="ECO:0000313" key="2">
    <source>
        <dbReference type="Proteomes" id="UP000290204"/>
    </source>
</evidence>
<dbReference type="Proteomes" id="UP000290204">
    <property type="component" value="Unassembled WGS sequence"/>
</dbReference>
<accession>A0A4Q1CG24</accession>
<comment type="caution">
    <text evidence="1">The sequence shown here is derived from an EMBL/GenBank/DDBJ whole genome shotgun (WGS) entry which is preliminary data.</text>
</comment>
<gene>
    <name evidence="1" type="ORF">ESA94_16410</name>
</gene>
<dbReference type="OrthoDB" id="1444155at2"/>